<dbReference type="GO" id="GO:0001732">
    <property type="term" value="P:formation of cytoplasmic translation initiation complex"/>
    <property type="evidence" value="ECO:0007669"/>
    <property type="project" value="UniProtKB-UniRule"/>
</dbReference>
<evidence type="ECO:0000256" key="3">
    <source>
        <dbReference type="ARBA" id="ARBA00022884"/>
    </source>
</evidence>
<evidence type="ECO:0000259" key="7">
    <source>
        <dbReference type="PROSITE" id="PS50102"/>
    </source>
</evidence>
<sequence>MALPPSEIISNEDGTFTQIEYRFDDNNNILKVTRVIKKELHKSLASKSVKMRKEWKKFGDSANDTDGPQNGITSLADEIFLKLKIPSFLKEDNKSMAAIVKTAAKRITCGNCGGDHITVRCPLKNKIIKEEKKEEVKNVYVAPSRRSDRKDDNCTLRVSNLPEETTERDVRELFKMAGYIARCYLPVDQNRVCRGFCYLTFGSKEEAEKGIQIVNGHRYAHRVLNVEFAEPRK</sequence>
<dbReference type="OrthoDB" id="639027at2759"/>
<dbReference type="SUPFAM" id="SSF54928">
    <property type="entry name" value="RNA-binding domain, RBD"/>
    <property type="match status" value="1"/>
</dbReference>
<dbReference type="PIRSF" id="PIRSF037949">
    <property type="entry name" value="Transl_init_eIF-3_RNA-bind"/>
    <property type="match status" value="1"/>
</dbReference>
<comment type="function">
    <text evidence="5">RNA-binding component of the eukaryotic translation initiation factor 3 (eIF-3) complex, which is involved in protein synthesis of a specialized repertoire of mRNAs and, together with other initiation factors, stimulates binding of mRNA and methionyl-tRNAi to the 40S ribosome. The eIF-3 complex specifically targets and initiates translation of a subset of mRNAs involved in cell proliferation. This subunit can bind 18S rRNA.</text>
</comment>
<keyword evidence="1 5" id="KW-0963">Cytoplasm</keyword>
<dbReference type="AlphaFoldDB" id="A0A075ANY4"/>
<keyword evidence="3 6" id="KW-0694">RNA-binding</keyword>
<dbReference type="GO" id="GO:0003723">
    <property type="term" value="F:RNA binding"/>
    <property type="evidence" value="ECO:0007669"/>
    <property type="project" value="UniProtKB-UniRule"/>
</dbReference>
<evidence type="ECO:0000256" key="4">
    <source>
        <dbReference type="ARBA" id="ARBA00022917"/>
    </source>
</evidence>
<dbReference type="GO" id="GO:0071541">
    <property type="term" value="C:eukaryotic translation initiation factor 3 complex, eIF3m"/>
    <property type="evidence" value="ECO:0007669"/>
    <property type="project" value="EnsemblFungi"/>
</dbReference>
<dbReference type="EMBL" id="KE561209">
    <property type="protein sequence ID" value="EPZ31695.1"/>
    <property type="molecule type" value="Genomic_DNA"/>
</dbReference>
<keyword evidence="9" id="KW-1185">Reference proteome</keyword>
<evidence type="ECO:0000256" key="2">
    <source>
        <dbReference type="ARBA" id="ARBA00022540"/>
    </source>
</evidence>
<keyword evidence="2 5" id="KW-0396">Initiation factor</keyword>
<dbReference type="HAMAP" id="MF_03006">
    <property type="entry name" value="eIF3g"/>
    <property type="match status" value="1"/>
</dbReference>
<evidence type="ECO:0000256" key="5">
    <source>
        <dbReference type="HAMAP-Rule" id="MF_03006"/>
    </source>
</evidence>
<comment type="subcellular location">
    <subcellularLocation>
        <location evidence="5">Cytoplasm</location>
    </subcellularLocation>
</comment>
<organism evidence="8 9">
    <name type="scientific">Rozella allomycis (strain CSF55)</name>
    <dbReference type="NCBI Taxonomy" id="988480"/>
    <lineage>
        <taxon>Eukaryota</taxon>
        <taxon>Fungi</taxon>
        <taxon>Fungi incertae sedis</taxon>
        <taxon>Cryptomycota</taxon>
        <taxon>Cryptomycota incertae sedis</taxon>
        <taxon>Rozella</taxon>
    </lineage>
</organism>
<dbReference type="InterPro" id="IPR024675">
    <property type="entry name" value="eIF3g_N"/>
</dbReference>
<dbReference type="GO" id="GO:0071540">
    <property type="term" value="C:eukaryotic translation initiation factor 3 complex, eIF3e"/>
    <property type="evidence" value="ECO:0007669"/>
    <property type="project" value="EnsemblFungi"/>
</dbReference>
<accession>A0A075ANY4</accession>
<protein>
    <recommendedName>
        <fullName evidence="5">Eukaryotic translation initiation factor 3 subunit G</fullName>
        <shortName evidence="5">eIF3g</shortName>
    </recommendedName>
    <alternativeName>
        <fullName evidence="5">Eukaryotic translation initiation factor 3 RNA-binding subunit</fullName>
        <shortName evidence="5">eIF-3 RNA-binding subunit</shortName>
    </alternativeName>
    <alternativeName>
        <fullName evidence="5">Translation initiation factor eIF3 p33 subunit homolog</fullName>
        <shortName evidence="5">eIF3 p33 homolog</shortName>
    </alternativeName>
</protein>
<reference evidence="8 9" key="1">
    <citation type="journal article" date="2013" name="Curr. Biol.">
        <title>Shared signatures of parasitism and phylogenomics unite Cryptomycota and microsporidia.</title>
        <authorList>
            <person name="James T.Y."/>
            <person name="Pelin A."/>
            <person name="Bonen L."/>
            <person name="Ahrendt S."/>
            <person name="Sain D."/>
            <person name="Corradi N."/>
            <person name="Stajich J.E."/>
        </authorList>
    </citation>
    <scope>NUCLEOTIDE SEQUENCE [LARGE SCALE GENOMIC DNA]</scope>
    <source>
        <strain evidence="8 9">CSF55</strain>
    </source>
</reference>
<dbReference type="PANTHER" id="PTHR10352">
    <property type="entry name" value="EUKARYOTIC TRANSLATION INITIATION FACTOR 3 SUBUNIT G"/>
    <property type="match status" value="1"/>
</dbReference>
<proteinExistence type="inferred from homology"/>
<dbReference type="OMA" id="ICQGDHF"/>
<gene>
    <name evidence="5" type="primary">TIF35</name>
    <name evidence="8" type="ORF">O9G_000174</name>
</gene>
<dbReference type="Proteomes" id="UP000030755">
    <property type="component" value="Unassembled WGS sequence"/>
</dbReference>
<comment type="similarity">
    <text evidence="5">Belongs to the eIF-3 subunit G family.</text>
</comment>
<dbReference type="InterPro" id="IPR012677">
    <property type="entry name" value="Nucleotide-bd_a/b_plait_sf"/>
</dbReference>
<dbReference type="Pfam" id="PF12353">
    <property type="entry name" value="eIF3g"/>
    <property type="match status" value="1"/>
</dbReference>
<evidence type="ECO:0000313" key="8">
    <source>
        <dbReference type="EMBL" id="EPZ31695.1"/>
    </source>
</evidence>
<dbReference type="GO" id="GO:0002188">
    <property type="term" value="P:translation reinitiation"/>
    <property type="evidence" value="ECO:0007669"/>
    <property type="project" value="EnsemblFungi"/>
</dbReference>
<dbReference type="GO" id="GO:0016282">
    <property type="term" value="C:eukaryotic 43S preinitiation complex"/>
    <property type="evidence" value="ECO:0007669"/>
    <property type="project" value="UniProtKB-UniRule"/>
</dbReference>
<dbReference type="InterPro" id="IPR035979">
    <property type="entry name" value="RBD_domain_sf"/>
</dbReference>
<dbReference type="GO" id="GO:0003743">
    <property type="term" value="F:translation initiation factor activity"/>
    <property type="evidence" value="ECO:0007669"/>
    <property type="project" value="UniProtKB-UniRule"/>
</dbReference>
<feature type="domain" description="RRM" evidence="7">
    <location>
        <begin position="154"/>
        <end position="231"/>
    </location>
</feature>
<dbReference type="InterPro" id="IPR017334">
    <property type="entry name" value="eIF3_g"/>
</dbReference>
<dbReference type="Gene3D" id="3.30.70.330">
    <property type="match status" value="1"/>
</dbReference>
<dbReference type="HOGENOM" id="CLU_034595_0_0_1"/>
<dbReference type="GO" id="GO:0006415">
    <property type="term" value="P:translational termination"/>
    <property type="evidence" value="ECO:0007669"/>
    <property type="project" value="EnsemblFungi"/>
</dbReference>
<dbReference type="Pfam" id="PF00076">
    <property type="entry name" value="RRM_1"/>
    <property type="match status" value="1"/>
</dbReference>
<dbReference type="GO" id="GO:0033290">
    <property type="term" value="C:eukaryotic 48S preinitiation complex"/>
    <property type="evidence" value="ECO:0007669"/>
    <property type="project" value="UniProtKB-UniRule"/>
</dbReference>
<keyword evidence="4 5" id="KW-0648">Protein biosynthesis</keyword>
<name>A0A075ANY4_ROZAC</name>
<evidence type="ECO:0000256" key="6">
    <source>
        <dbReference type="PROSITE-ProRule" id="PRU00176"/>
    </source>
</evidence>
<comment type="subunit">
    <text evidence="5">Component of the eukaryotic translation initiation factor 3 (eIF-3) complex.</text>
</comment>
<dbReference type="CDD" id="cd12408">
    <property type="entry name" value="RRM_eIF3G_like"/>
    <property type="match status" value="1"/>
</dbReference>
<dbReference type="InterPro" id="IPR000504">
    <property type="entry name" value="RRM_dom"/>
</dbReference>
<dbReference type="PROSITE" id="PS50102">
    <property type="entry name" value="RRM"/>
    <property type="match status" value="1"/>
</dbReference>
<evidence type="ECO:0000256" key="1">
    <source>
        <dbReference type="ARBA" id="ARBA00022490"/>
    </source>
</evidence>
<dbReference type="InterPro" id="IPR034240">
    <property type="entry name" value="eIF3G_RRM"/>
</dbReference>
<dbReference type="STRING" id="988480.A0A075ANY4"/>
<dbReference type="SMART" id="SM00360">
    <property type="entry name" value="RRM"/>
    <property type="match status" value="1"/>
</dbReference>
<evidence type="ECO:0000313" key="9">
    <source>
        <dbReference type="Proteomes" id="UP000030755"/>
    </source>
</evidence>
<dbReference type="GO" id="GO:0043614">
    <property type="term" value="C:multi-eIF complex"/>
    <property type="evidence" value="ECO:0007669"/>
    <property type="project" value="EnsemblFungi"/>
</dbReference>